<evidence type="ECO:0008006" key="3">
    <source>
        <dbReference type="Google" id="ProtNLM"/>
    </source>
</evidence>
<sequence length="165" mass="18129" precursor="true">MLLNRQISLITLTASLFLMPLLTGCEKAPKAPKQDVKAANETAFEIDPSLCDFHQKTCDKKLGETLISLAISPEDTPSEKPLTVTLSSSESLENLQVRVEGRDMFMGVIPLILSETSKNTYQGTLIYGSCSSNYMVWRLIASFEIGGQSKTIMYDFLADNPAKNG</sequence>
<keyword evidence="2" id="KW-1185">Reference proteome</keyword>
<proteinExistence type="predicted"/>
<dbReference type="RefSeq" id="WP_011865782.1">
    <property type="nucleotide sequence ID" value="NC_009092.1"/>
</dbReference>
<dbReference type="STRING" id="323850.Shew_1984"/>
<dbReference type="HOGENOM" id="CLU_1554223_0_0_6"/>
<accession>A3QEF2</accession>
<dbReference type="AlphaFoldDB" id="A3QEF2"/>
<name>A3QEF2_SHELP</name>
<protein>
    <recommendedName>
        <fullName evidence="3">Lipoprotein</fullName>
    </recommendedName>
</protein>
<reference evidence="1 2" key="1">
    <citation type="submission" date="2007-03" db="EMBL/GenBank/DDBJ databases">
        <title>Complete sequence of Shewanella loihica PV-4.</title>
        <authorList>
            <consortium name="US DOE Joint Genome Institute"/>
            <person name="Copeland A."/>
            <person name="Lucas S."/>
            <person name="Lapidus A."/>
            <person name="Barry K."/>
            <person name="Detter J.C."/>
            <person name="Glavina del Rio T."/>
            <person name="Hammon N."/>
            <person name="Israni S."/>
            <person name="Dalin E."/>
            <person name="Tice H."/>
            <person name="Pitluck S."/>
            <person name="Chain P."/>
            <person name="Malfatti S."/>
            <person name="Shin M."/>
            <person name="Vergez L."/>
            <person name="Schmutz J."/>
            <person name="Larimer F."/>
            <person name="Land M."/>
            <person name="Hauser L."/>
            <person name="Kyrpides N."/>
            <person name="Mikhailova N."/>
            <person name="Romine M.F."/>
            <person name="Serres G."/>
            <person name="Fredrickson J."/>
            <person name="Tiedje J."/>
            <person name="Richardson P."/>
        </authorList>
    </citation>
    <scope>NUCLEOTIDE SEQUENCE [LARGE SCALE GENOMIC DNA]</scope>
    <source>
        <strain evidence="2">ATCC BAA-1088 / PV-4</strain>
    </source>
</reference>
<dbReference type="EMBL" id="CP000606">
    <property type="protein sequence ID" value="ABO23850.1"/>
    <property type="molecule type" value="Genomic_DNA"/>
</dbReference>
<dbReference type="Proteomes" id="UP000001558">
    <property type="component" value="Chromosome"/>
</dbReference>
<evidence type="ECO:0000313" key="2">
    <source>
        <dbReference type="Proteomes" id="UP000001558"/>
    </source>
</evidence>
<dbReference type="PROSITE" id="PS51257">
    <property type="entry name" value="PROKAR_LIPOPROTEIN"/>
    <property type="match status" value="1"/>
</dbReference>
<evidence type="ECO:0000313" key="1">
    <source>
        <dbReference type="EMBL" id="ABO23850.1"/>
    </source>
</evidence>
<dbReference type="eggNOG" id="ENOG5033DQT">
    <property type="taxonomic scope" value="Bacteria"/>
</dbReference>
<dbReference type="KEGG" id="slo:Shew_1984"/>
<gene>
    <name evidence="1" type="ordered locus">Shew_1984</name>
</gene>
<organism evidence="1 2">
    <name type="scientific">Shewanella loihica (strain ATCC BAA-1088 / PV-4)</name>
    <dbReference type="NCBI Taxonomy" id="323850"/>
    <lineage>
        <taxon>Bacteria</taxon>
        <taxon>Pseudomonadati</taxon>
        <taxon>Pseudomonadota</taxon>
        <taxon>Gammaproteobacteria</taxon>
        <taxon>Alteromonadales</taxon>
        <taxon>Shewanellaceae</taxon>
        <taxon>Shewanella</taxon>
    </lineage>
</organism>